<dbReference type="Pfam" id="PF13279">
    <property type="entry name" value="4HBT_2"/>
    <property type="match status" value="1"/>
</dbReference>
<evidence type="ECO:0000256" key="1">
    <source>
        <dbReference type="ARBA" id="ARBA00005953"/>
    </source>
</evidence>
<dbReference type="Proteomes" id="UP000247565">
    <property type="component" value="Unassembled WGS sequence"/>
</dbReference>
<gene>
    <name evidence="3" type="ORF">DK869_04440</name>
</gene>
<keyword evidence="2" id="KW-0378">Hydrolase</keyword>
<dbReference type="InterPro" id="IPR050563">
    <property type="entry name" value="4-hydroxybenzoyl-CoA_TE"/>
</dbReference>
<comment type="similarity">
    <text evidence="1">Belongs to the 4-hydroxybenzoyl-CoA thioesterase family.</text>
</comment>
<dbReference type="Gene3D" id="3.10.129.10">
    <property type="entry name" value="Hotdog Thioesterase"/>
    <property type="match status" value="1"/>
</dbReference>
<dbReference type="InterPro" id="IPR006684">
    <property type="entry name" value="YbgC/YbaW"/>
</dbReference>
<dbReference type="EMBL" id="QGLT01000002">
    <property type="protein sequence ID" value="PXZ00658.1"/>
    <property type="molecule type" value="Genomic_DNA"/>
</dbReference>
<evidence type="ECO:0000313" key="3">
    <source>
        <dbReference type="EMBL" id="PXZ00658.1"/>
    </source>
</evidence>
<protein>
    <submittedName>
        <fullName evidence="3">4-hydroxybenzoyl-CoA thioesterase</fullName>
    </submittedName>
</protein>
<dbReference type="CDD" id="cd00586">
    <property type="entry name" value="4HBT"/>
    <property type="match status" value="1"/>
</dbReference>
<dbReference type="PIRSF" id="PIRSF003230">
    <property type="entry name" value="YbgC"/>
    <property type="match status" value="1"/>
</dbReference>
<evidence type="ECO:0000256" key="2">
    <source>
        <dbReference type="ARBA" id="ARBA00022801"/>
    </source>
</evidence>
<proteinExistence type="inferred from homology"/>
<keyword evidence="4" id="KW-1185">Reference proteome</keyword>
<dbReference type="PANTHER" id="PTHR31793:SF37">
    <property type="entry name" value="ACYL-COA THIOESTER HYDROLASE YBGC"/>
    <property type="match status" value="1"/>
</dbReference>
<dbReference type="NCBIfam" id="TIGR00051">
    <property type="entry name" value="YbgC/FadM family acyl-CoA thioesterase"/>
    <property type="match status" value="1"/>
</dbReference>
<dbReference type="GO" id="GO:0047617">
    <property type="term" value="F:fatty acyl-CoA hydrolase activity"/>
    <property type="evidence" value="ECO:0007669"/>
    <property type="project" value="TreeGrafter"/>
</dbReference>
<sequence>MKIMEIIPSNSFDKGISNPALAKEEVKTYRFRVCYEDVDAAGIVYHARYFGIADRARTESIRRLGGTTSDLYKDFGLILVVREAEIKFRKPLYIDELVIVKTNIITTLGASCWLSQVFFRNEEIVTELKIQLVCLKKETYIPAPFPADWKRIFAAMI</sequence>
<reference evidence="3 4" key="1">
    <citation type="submission" date="2018-05" db="EMBL/GenBank/DDBJ databases">
        <title>Reference genomes for bee gut microbiota database.</title>
        <authorList>
            <person name="Ellegaard K.M."/>
        </authorList>
    </citation>
    <scope>NUCLEOTIDE SEQUENCE [LARGE SCALE GENOMIC DNA]</scope>
    <source>
        <strain evidence="3 4">ESL0284</strain>
    </source>
</reference>
<name>A0A318MX08_9PROT</name>
<organism evidence="3 4">
    <name type="scientific">Commensalibacter melissae</name>
    <dbReference type="NCBI Taxonomy" id="2070537"/>
    <lineage>
        <taxon>Bacteria</taxon>
        <taxon>Pseudomonadati</taxon>
        <taxon>Pseudomonadota</taxon>
        <taxon>Alphaproteobacteria</taxon>
        <taxon>Acetobacterales</taxon>
        <taxon>Acetobacteraceae</taxon>
    </lineage>
</organism>
<dbReference type="SUPFAM" id="SSF54637">
    <property type="entry name" value="Thioesterase/thiol ester dehydrase-isomerase"/>
    <property type="match status" value="1"/>
</dbReference>
<dbReference type="AlphaFoldDB" id="A0A318MX08"/>
<accession>A0A318MX08</accession>
<dbReference type="PANTHER" id="PTHR31793">
    <property type="entry name" value="4-HYDROXYBENZOYL-COA THIOESTERASE FAMILY MEMBER"/>
    <property type="match status" value="1"/>
</dbReference>
<dbReference type="InterPro" id="IPR029069">
    <property type="entry name" value="HotDog_dom_sf"/>
</dbReference>
<comment type="caution">
    <text evidence="3">The sequence shown here is derived from an EMBL/GenBank/DDBJ whole genome shotgun (WGS) entry which is preliminary data.</text>
</comment>
<evidence type="ECO:0000313" key="4">
    <source>
        <dbReference type="Proteomes" id="UP000247565"/>
    </source>
</evidence>